<accession>A0A6A6FH69</accession>
<dbReference type="Pfam" id="PF13639">
    <property type="entry name" value="zf-RING_2"/>
    <property type="match status" value="1"/>
</dbReference>
<dbReference type="InterPro" id="IPR017907">
    <property type="entry name" value="Znf_RING_CS"/>
</dbReference>
<dbReference type="SMART" id="SM00184">
    <property type="entry name" value="RING"/>
    <property type="match status" value="1"/>
</dbReference>
<evidence type="ECO:0000313" key="7">
    <source>
        <dbReference type="EMBL" id="KAF2212799.1"/>
    </source>
</evidence>
<evidence type="ECO:0000256" key="4">
    <source>
        <dbReference type="PROSITE-ProRule" id="PRU00175"/>
    </source>
</evidence>
<dbReference type="EMBL" id="ML992672">
    <property type="protein sequence ID" value="KAF2212799.1"/>
    <property type="molecule type" value="Genomic_DNA"/>
</dbReference>
<dbReference type="SUPFAM" id="SSF57850">
    <property type="entry name" value="RING/U-box"/>
    <property type="match status" value="1"/>
</dbReference>
<feature type="region of interest" description="Disordered" evidence="5">
    <location>
        <begin position="52"/>
        <end position="77"/>
    </location>
</feature>
<dbReference type="AlphaFoldDB" id="A0A6A6FH69"/>
<sequence>MSVGPSSSVASSLKQNHRPTQAFGYTMAMPTQAEFFATLKATEQIISPAPEATKRCEASELQKTRRSRSVAGGEAGTQGSLTCCPICTLPAGTMATTPCCHVFCPDCANTWFQTSRTCPLCRRELFSGAMAPMPWPPAWVPRDIVWLHVGDSEAGNEVAREEIVGRNGGLLREFLDVEEPVRISHGKFFRTCEHWHLNVDEGNLMQFSETLRLAVFVAVHWFKPRFRVHDGREVNASSSSLMQDSEEVWRQQRTFARGACSTAWKGLMDSMLKTVNQFINPTNGELWQIEARKGNSLEQLRVKLKDNWDAAWKQLNARENPTDPLTHEWPWYSEGYDLPGIPSRRDMQNRAWDPVGFTQFRGSLKFADDVHDVVEYIVTTASEFFVHEEPHHSTAEVSDLE</sequence>
<dbReference type="OrthoDB" id="7759664at2759"/>
<feature type="domain" description="RING-type" evidence="6">
    <location>
        <begin position="84"/>
        <end position="122"/>
    </location>
</feature>
<dbReference type="PROSITE" id="PS50089">
    <property type="entry name" value="ZF_RING_2"/>
    <property type="match status" value="1"/>
</dbReference>
<keyword evidence="2 4" id="KW-0863">Zinc-finger</keyword>
<keyword evidence="3" id="KW-0862">Zinc</keyword>
<keyword evidence="1" id="KW-0479">Metal-binding</keyword>
<protein>
    <recommendedName>
        <fullName evidence="6">RING-type domain-containing protein</fullName>
    </recommendedName>
</protein>
<reference evidence="7" key="1">
    <citation type="journal article" date="2020" name="Stud. Mycol.">
        <title>101 Dothideomycetes genomes: a test case for predicting lifestyles and emergence of pathogens.</title>
        <authorList>
            <person name="Haridas S."/>
            <person name="Albert R."/>
            <person name="Binder M."/>
            <person name="Bloem J."/>
            <person name="Labutti K."/>
            <person name="Salamov A."/>
            <person name="Andreopoulos B."/>
            <person name="Baker S."/>
            <person name="Barry K."/>
            <person name="Bills G."/>
            <person name="Bluhm B."/>
            <person name="Cannon C."/>
            <person name="Castanera R."/>
            <person name="Culley D."/>
            <person name="Daum C."/>
            <person name="Ezra D."/>
            <person name="Gonzalez J."/>
            <person name="Henrissat B."/>
            <person name="Kuo A."/>
            <person name="Liang C."/>
            <person name="Lipzen A."/>
            <person name="Lutzoni F."/>
            <person name="Magnuson J."/>
            <person name="Mondo S."/>
            <person name="Nolan M."/>
            <person name="Ohm R."/>
            <person name="Pangilinan J."/>
            <person name="Park H.-J."/>
            <person name="Ramirez L."/>
            <person name="Alfaro M."/>
            <person name="Sun H."/>
            <person name="Tritt A."/>
            <person name="Yoshinaga Y."/>
            <person name="Zwiers L.-H."/>
            <person name="Turgeon B."/>
            <person name="Goodwin S."/>
            <person name="Spatafora J."/>
            <person name="Crous P."/>
            <person name="Grigoriev I."/>
        </authorList>
    </citation>
    <scope>NUCLEOTIDE SEQUENCE</scope>
    <source>
        <strain evidence="7">SCOH1-5</strain>
    </source>
</reference>
<evidence type="ECO:0000313" key="8">
    <source>
        <dbReference type="Proteomes" id="UP000799539"/>
    </source>
</evidence>
<keyword evidence="8" id="KW-1185">Reference proteome</keyword>
<organism evidence="7 8">
    <name type="scientific">Cercospora zeae-maydis SCOH1-5</name>
    <dbReference type="NCBI Taxonomy" id="717836"/>
    <lineage>
        <taxon>Eukaryota</taxon>
        <taxon>Fungi</taxon>
        <taxon>Dikarya</taxon>
        <taxon>Ascomycota</taxon>
        <taxon>Pezizomycotina</taxon>
        <taxon>Dothideomycetes</taxon>
        <taxon>Dothideomycetidae</taxon>
        <taxon>Mycosphaerellales</taxon>
        <taxon>Mycosphaerellaceae</taxon>
        <taxon>Cercospora</taxon>
    </lineage>
</organism>
<dbReference type="InterPro" id="IPR013083">
    <property type="entry name" value="Znf_RING/FYVE/PHD"/>
</dbReference>
<dbReference type="Proteomes" id="UP000799539">
    <property type="component" value="Unassembled WGS sequence"/>
</dbReference>
<proteinExistence type="predicted"/>
<dbReference type="PROSITE" id="PS00518">
    <property type="entry name" value="ZF_RING_1"/>
    <property type="match status" value="1"/>
</dbReference>
<dbReference type="GO" id="GO:0008270">
    <property type="term" value="F:zinc ion binding"/>
    <property type="evidence" value="ECO:0007669"/>
    <property type="project" value="UniProtKB-KW"/>
</dbReference>
<dbReference type="Gene3D" id="3.30.40.10">
    <property type="entry name" value="Zinc/RING finger domain, C3HC4 (zinc finger)"/>
    <property type="match status" value="1"/>
</dbReference>
<evidence type="ECO:0000256" key="5">
    <source>
        <dbReference type="SAM" id="MobiDB-lite"/>
    </source>
</evidence>
<evidence type="ECO:0000259" key="6">
    <source>
        <dbReference type="PROSITE" id="PS50089"/>
    </source>
</evidence>
<evidence type="ECO:0000256" key="3">
    <source>
        <dbReference type="ARBA" id="ARBA00022833"/>
    </source>
</evidence>
<evidence type="ECO:0000256" key="2">
    <source>
        <dbReference type="ARBA" id="ARBA00022771"/>
    </source>
</evidence>
<gene>
    <name evidence="7" type="ORF">CERZMDRAFT_84423</name>
</gene>
<feature type="compositionally biased region" description="Basic and acidic residues" evidence="5">
    <location>
        <begin position="52"/>
        <end position="63"/>
    </location>
</feature>
<dbReference type="InterPro" id="IPR001841">
    <property type="entry name" value="Znf_RING"/>
</dbReference>
<name>A0A6A6FH69_9PEZI</name>
<evidence type="ECO:0000256" key="1">
    <source>
        <dbReference type="ARBA" id="ARBA00022723"/>
    </source>
</evidence>